<comment type="subunit">
    <text evidence="7">Monomer.</text>
</comment>
<dbReference type="HAMAP" id="MF_01374">
    <property type="entry name" value="Glyoxalase_2"/>
    <property type="match status" value="1"/>
</dbReference>
<protein>
    <recommendedName>
        <fullName evidence="7">Hydroxyacylglutathione hydrolase</fullName>
        <ecNumber evidence="7">3.1.2.6</ecNumber>
    </recommendedName>
    <alternativeName>
        <fullName evidence="7">Glyoxalase II</fullName>
        <shortName evidence="7">Glx II</shortName>
    </alternativeName>
</protein>
<dbReference type="InterPro" id="IPR001279">
    <property type="entry name" value="Metallo-B-lactamas"/>
</dbReference>
<keyword evidence="6 7" id="KW-0862">Zinc</keyword>
<dbReference type="AlphaFoldDB" id="A0A285RZE5"/>
<dbReference type="SMART" id="SM00849">
    <property type="entry name" value="Lactamase_B"/>
    <property type="match status" value="1"/>
</dbReference>
<keyword evidence="4 7" id="KW-0479">Metal-binding</keyword>
<evidence type="ECO:0000256" key="7">
    <source>
        <dbReference type="HAMAP-Rule" id="MF_01374"/>
    </source>
</evidence>
<organism evidence="9 10">
    <name type="scientific">Stappia indica</name>
    <dbReference type="NCBI Taxonomy" id="538381"/>
    <lineage>
        <taxon>Bacteria</taxon>
        <taxon>Pseudomonadati</taxon>
        <taxon>Pseudomonadota</taxon>
        <taxon>Alphaproteobacteria</taxon>
        <taxon>Hyphomicrobiales</taxon>
        <taxon>Stappiaceae</taxon>
        <taxon>Stappia</taxon>
    </lineage>
</organism>
<dbReference type="STRING" id="538381.GCA_001696535_04313"/>
<dbReference type="UniPathway" id="UPA00619">
    <property type="reaction ID" value="UER00676"/>
</dbReference>
<dbReference type="InterPro" id="IPR032282">
    <property type="entry name" value="HAGH_C"/>
</dbReference>
<feature type="binding site" evidence="7">
    <location>
        <position position="69"/>
    </location>
    <ligand>
        <name>Zn(2+)</name>
        <dbReference type="ChEBI" id="CHEBI:29105"/>
        <label>2</label>
    </ligand>
</feature>
<dbReference type="GO" id="GO:0046872">
    <property type="term" value="F:metal ion binding"/>
    <property type="evidence" value="ECO:0007669"/>
    <property type="project" value="UniProtKB-KW"/>
</dbReference>
<feature type="binding site" evidence="7">
    <location>
        <position position="70"/>
    </location>
    <ligand>
        <name>Zn(2+)</name>
        <dbReference type="ChEBI" id="CHEBI:29105"/>
        <label>2</label>
    </ligand>
</feature>
<comment type="cofactor">
    <cofactor evidence="7">
        <name>Zn(2+)</name>
        <dbReference type="ChEBI" id="CHEBI:29105"/>
    </cofactor>
    <text evidence="7">Binds 2 Zn(2+) ions per subunit.</text>
</comment>
<feature type="binding site" evidence="7">
    <location>
        <position position="181"/>
    </location>
    <ligand>
        <name>Zn(2+)</name>
        <dbReference type="ChEBI" id="CHEBI:29105"/>
        <label>2</label>
    </ligand>
</feature>
<evidence type="ECO:0000256" key="2">
    <source>
        <dbReference type="ARBA" id="ARBA00004963"/>
    </source>
</evidence>
<feature type="binding site" evidence="7">
    <location>
        <position position="142"/>
    </location>
    <ligand>
        <name>Zn(2+)</name>
        <dbReference type="ChEBI" id="CHEBI:29105"/>
        <label>1</label>
    </ligand>
</feature>
<evidence type="ECO:0000256" key="1">
    <source>
        <dbReference type="ARBA" id="ARBA00001623"/>
    </source>
</evidence>
<dbReference type="CDD" id="cd07723">
    <property type="entry name" value="hydroxyacylglutathione_hydrolase_MBL-fold"/>
    <property type="match status" value="1"/>
</dbReference>
<dbReference type="InterPro" id="IPR017782">
    <property type="entry name" value="Hydroxyacylglutathione_Hdrlase"/>
</dbReference>
<comment type="pathway">
    <text evidence="2 7">Secondary metabolite metabolism; methylglyoxal degradation; (R)-lactate from methylglyoxal: step 2/2.</text>
</comment>
<evidence type="ECO:0000256" key="5">
    <source>
        <dbReference type="ARBA" id="ARBA00022801"/>
    </source>
</evidence>
<feature type="domain" description="Metallo-beta-lactamase" evidence="8">
    <location>
        <begin position="18"/>
        <end position="181"/>
    </location>
</feature>
<comment type="similarity">
    <text evidence="3 7">Belongs to the metallo-beta-lactamase superfamily. Glyoxalase II family.</text>
</comment>
<evidence type="ECO:0000256" key="3">
    <source>
        <dbReference type="ARBA" id="ARBA00006759"/>
    </source>
</evidence>
<dbReference type="GO" id="GO:0004416">
    <property type="term" value="F:hydroxyacylglutathione hydrolase activity"/>
    <property type="evidence" value="ECO:0007669"/>
    <property type="project" value="UniProtKB-UniRule"/>
</dbReference>
<dbReference type="InterPro" id="IPR035680">
    <property type="entry name" value="Clx_II_MBL"/>
</dbReference>
<dbReference type="RefSeq" id="WP_097174473.1">
    <property type="nucleotide sequence ID" value="NZ_OBML01000003.1"/>
</dbReference>
<feature type="binding site" evidence="7">
    <location>
        <position position="67"/>
    </location>
    <ligand>
        <name>Zn(2+)</name>
        <dbReference type="ChEBI" id="CHEBI:29105"/>
        <label>1</label>
    </ligand>
</feature>
<evidence type="ECO:0000259" key="8">
    <source>
        <dbReference type="SMART" id="SM00849"/>
    </source>
</evidence>
<comment type="function">
    <text evidence="7">Thiolesterase that catalyzes the hydrolysis of S-D-lactoyl-glutathione to form glutathione and D-lactic acid.</text>
</comment>
<name>A0A285RZE5_9HYPH</name>
<feature type="binding site" evidence="7">
    <location>
        <position position="65"/>
    </location>
    <ligand>
        <name>Zn(2+)</name>
        <dbReference type="ChEBI" id="CHEBI:29105"/>
        <label>1</label>
    </ligand>
</feature>
<dbReference type="GO" id="GO:0019243">
    <property type="term" value="P:methylglyoxal catabolic process to D-lactate via S-lactoyl-glutathione"/>
    <property type="evidence" value="ECO:0007669"/>
    <property type="project" value="UniProtKB-UniRule"/>
</dbReference>
<dbReference type="Pfam" id="PF16123">
    <property type="entry name" value="HAGH_C"/>
    <property type="match status" value="1"/>
</dbReference>
<evidence type="ECO:0000256" key="4">
    <source>
        <dbReference type="ARBA" id="ARBA00022723"/>
    </source>
</evidence>
<dbReference type="SUPFAM" id="SSF56281">
    <property type="entry name" value="Metallo-hydrolase/oxidoreductase"/>
    <property type="match status" value="1"/>
</dbReference>
<evidence type="ECO:0000256" key="6">
    <source>
        <dbReference type="ARBA" id="ARBA00022833"/>
    </source>
</evidence>
<accession>A0A285RZE5</accession>
<keyword evidence="10" id="KW-1185">Reference proteome</keyword>
<comment type="catalytic activity">
    <reaction evidence="1 7">
        <text>an S-(2-hydroxyacyl)glutathione + H2O = a 2-hydroxy carboxylate + glutathione + H(+)</text>
        <dbReference type="Rhea" id="RHEA:21864"/>
        <dbReference type="ChEBI" id="CHEBI:15377"/>
        <dbReference type="ChEBI" id="CHEBI:15378"/>
        <dbReference type="ChEBI" id="CHEBI:57925"/>
        <dbReference type="ChEBI" id="CHEBI:58896"/>
        <dbReference type="ChEBI" id="CHEBI:71261"/>
        <dbReference type="EC" id="3.1.2.6"/>
    </reaction>
</comment>
<keyword evidence="5 7" id="KW-0378">Hydrolase</keyword>
<dbReference type="Pfam" id="PF00753">
    <property type="entry name" value="Lactamase_B"/>
    <property type="match status" value="1"/>
</dbReference>
<proteinExistence type="inferred from homology"/>
<dbReference type="PANTHER" id="PTHR43705:SF1">
    <property type="entry name" value="HYDROXYACYLGLUTATHIONE HYDROLASE GLOB"/>
    <property type="match status" value="1"/>
</dbReference>
<dbReference type="EC" id="3.1.2.6" evidence="7"/>
<dbReference type="OrthoDB" id="9802248at2"/>
<dbReference type="NCBIfam" id="TIGR03413">
    <property type="entry name" value="GSH_gloB"/>
    <property type="match status" value="1"/>
</dbReference>
<dbReference type="Gene3D" id="3.60.15.10">
    <property type="entry name" value="Ribonuclease Z/Hydroxyacylglutathione hydrolase-like"/>
    <property type="match status" value="1"/>
</dbReference>
<feature type="binding site" evidence="7">
    <location>
        <position position="123"/>
    </location>
    <ligand>
        <name>Zn(2+)</name>
        <dbReference type="ChEBI" id="CHEBI:29105"/>
        <label>1</label>
    </ligand>
</feature>
<dbReference type="Proteomes" id="UP000219331">
    <property type="component" value="Unassembled WGS sequence"/>
</dbReference>
<reference evidence="9 10" key="1">
    <citation type="submission" date="2017-08" db="EMBL/GenBank/DDBJ databases">
        <authorList>
            <person name="de Groot N.N."/>
        </authorList>
    </citation>
    <scope>NUCLEOTIDE SEQUENCE [LARGE SCALE GENOMIC DNA]</scope>
    <source>
        <strain evidence="9 10">USBA 352</strain>
    </source>
</reference>
<dbReference type="InterPro" id="IPR036866">
    <property type="entry name" value="RibonucZ/Hydroxyglut_hydro"/>
</dbReference>
<dbReference type="PANTHER" id="PTHR43705">
    <property type="entry name" value="HYDROXYACYLGLUTATHIONE HYDROLASE"/>
    <property type="match status" value="1"/>
</dbReference>
<dbReference type="EMBL" id="OBML01000003">
    <property type="protein sequence ID" value="SOB99970.1"/>
    <property type="molecule type" value="Genomic_DNA"/>
</dbReference>
<evidence type="ECO:0000313" key="9">
    <source>
        <dbReference type="EMBL" id="SOB99970.1"/>
    </source>
</evidence>
<evidence type="ECO:0000313" key="10">
    <source>
        <dbReference type="Proteomes" id="UP000219331"/>
    </source>
</evidence>
<dbReference type="PIRSF" id="PIRSF005457">
    <property type="entry name" value="Glx"/>
    <property type="match status" value="1"/>
</dbReference>
<feature type="binding site" evidence="7">
    <location>
        <position position="142"/>
    </location>
    <ligand>
        <name>Zn(2+)</name>
        <dbReference type="ChEBI" id="CHEBI:29105"/>
        <label>2</label>
    </ligand>
</feature>
<sequence>MSADDRRAIIRQFTCLDDNFGVLVHVPESASGPGGTIAIDVPHAAPYRDVLKETGWTLTDILVTHHHWDHVQGLVELKAETGARVTGPALSRDKIAGLDAFVEDGDEITVAGVALKAIGTPGHTLDQISWWAPELSFAHTGDTLFSLGCGRIFEGDPAMMWASLEKLVRLLPPQTSIHCGHEYTLSNARFALTVDPDNTALKERVAEVESLREQGLPTLPTTMAAELAANPFLRPGDAAIRKHLGLEGASDAAVFAEIRRRKDTF</sequence>
<dbReference type="InterPro" id="IPR050110">
    <property type="entry name" value="Glyoxalase_II_hydrolase"/>
</dbReference>
<gene>
    <name evidence="7" type="primary">gloB</name>
    <name evidence="9" type="ORF">SAMN05421512_103201</name>
</gene>